<organism evidence="1 2">
    <name type="scientific">Aquibium pacificus</name>
    <dbReference type="NCBI Taxonomy" id="3153579"/>
    <lineage>
        <taxon>Bacteria</taxon>
        <taxon>Pseudomonadati</taxon>
        <taxon>Pseudomonadota</taxon>
        <taxon>Alphaproteobacteria</taxon>
        <taxon>Hyphomicrobiales</taxon>
        <taxon>Phyllobacteriaceae</taxon>
        <taxon>Aquibium</taxon>
    </lineage>
</organism>
<dbReference type="RefSeq" id="WP_367952238.1">
    <property type="nucleotide sequence ID" value="NZ_JBDPGJ010000001.1"/>
</dbReference>
<evidence type="ECO:0000313" key="2">
    <source>
        <dbReference type="Proteomes" id="UP001556692"/>
    </source>
</evidence>
<gene>
    <name evidence="1" type="ORF">ABGN05_01585</name>
</gene>
<name>A0ABV3SDC8_9HYPH</name>
<sequence length="139" mass="14743">MLLDIVLAIAIMSLAALVLMPRPRASVSAADLEAEAVKVAASFREGRSLAVRQQGAVDIEVDADRGRIRVAGGEPLAIRSGIGLRWVTSNLCPLIDGQRALRYLSDGRSCGGVLTLTGGGRSMELRVDWLTGRVEMASI</sequence>
<dbReference type="InterPro" id="IPR045584">
    <property type="entry name" value="Pilin-like"/>
</dbReference>
<dbReference type="SUPFAM" id="SSF54523">
    <property type="entry name" value="Pili subunits"/>
    <property type="match status" value="1"/>
</dbReference>
<keyword evidence="2" id="KW-1185">Reference proteome</keyword>
<evidence type="ECO:0008006" key="3">
    <source>
        <dbReference type="Google" id="ProtNLM"/>
    </source>
</evidence>
<reference evidence="1 2" key="1">
    <citation type="submission" date="2024-05" db="EMBL/GenBank/DDBJ databases">
        <authorList>
            <person name="Jiang F."/>
        </authorList>
    </citation>
    <scope>NUCLEOTIDE SEQUENCE [LARGE SCALE GENOMIC DNA]</scope>
    <source>
        <strain evidence="1 2">LZ166</strain>
    </source>
</reference>
<protein>
    <recommendedName>
        <fullName evidence="3">Type II secretion system protein GspH</fullName>
    </recommendedName>
</protein>
<dbReference type="EMBL" id="JBDPGJ010000001">
    <property type="protein sequence ID" value="MEX0404350.1"/>
    <property type="molecule type" value="Genomic_DNA"/>
</dbReference>
<accession>A0ABV3SDC8</accession>
<dbReference type="Proteomes" id="UP001556692">
    <property type="component" value="Unassembled WGS sequence"/>
</dbReference>
<comment type="caution">
    <text evidence="1">The sequence shown here is derived from an EMBL/GenBank/DDBJ whole genome shotgun (WGS) entry which is preliminary data.</text>
</comment>
<evidence type="ECO:0000313" key="1">
    <source>
        <dbReference type="EMBL" id="MEX0404350.1"/>
    </source>
</evidence>
<proteinExistence type="predicted"/>